<accession>A0AB94IEI7</accession>
<keyword evidence="3" id="KW-0963">Cytoplasm</keyword>
<dbReference type="PANTHER" id="PTHR33705:SF2">
    <property type="entry name" value="PHOSPHOCARRIER PROTEIN NPR"/>
    <property type="match status" value="1"/>
</dbReference>
<gene>
    <name evidence="6" type="ORF">O970_01640</name>
</gene>
<name>A0AB94IEI7_9GAMM</name>
<organism evidence="6 7">
    <name type="scientific">Candidatus Schmidhempelia bombi str. Bimp</name>
    <dbReference type="NCBI Taxonomy" id="1387197"/>
    <lineage>
        <taxon>Bacteria</taxon>
        <taxon>Pseudomonadati</taxon>
        <taxon>Pseudomonadota</taxon>
        <taxon>Gammaproteobacteria</taxon>
        <taxon>Orbales</taxon>
        <taxon>Orbaceae</taxon>
        <taxon>Candidatus Schmidhempelia</taxon>
    </lineage>
</organism>
<dbReference type="SUPFAM" id="SSF55594">
    <property type="entry name" value="HPr-like"/>
    <property type="match status" value="1"/>
</dbReference>
<dbReference type="InterPro" id="IPR035895">
    <property type="entry name" value="HPr-like_sf"/>
</dbReference>
<evidence type="ECO:0000256" key="2">
    <source>
        <dbReference type="ARBA" id="ARBA00010736"/>
    </source>
</evidence>
<dbReference type="GO" id="GO:0005737">
    <property type="term" value="C:cytoplasm"/>
    <property type="evidence" value="ECO:0007669"/>
    <property type="project" value="UniProtKB-SubCell"/>
</dbReference>
<protein>
    <submittedName>
        <fullName evidence="6">HPr family phosphocarrier protein</fullName>
    </submittedName>
</protein>
<keyword evidence="7" id="KW-1185">Reference proteome</keyword>
<dbReference type="InterPro" id="IPR000032">
    <property type="entry name" value="HPr-like"/>
</dbReference>
<comment type="subcellular location">
    <subcellularLocation>
        <location evidence="1">Cytoplasm</location>
    </subcellularLocation>
</comment>
<evidence type="ECO:0000313" key="6">
    <source>
        <dbReference type="EMBL" id="TEA27905.1"/>
    </source>
</evidence>
<dbReference type="Proteomes" id="UP000506160">
    <property type="component" value="Unassembled WGS sequence"/>
</dbReference>
<evidence type="ECO:0000313" key="7">
    <source>
        <dbReference type="Proteomes" id="UP000506160"/>
    </source>
</evidence>
<dbReference type="AlphaFoldDB" id="A0AB94IEI7"/>
<comment type="similarity">
    <text evidence="2">Belongs to the HPr family.</text>
</comment>
<dbReference type="PRINTS" id="PR00107">
    <property type="entry name" value="PHOSPHOCPHPR"/>
</dbReference>
<dbReference type="CDD" id="cd00367">
    <property type="entry name" value="PTS-HPr_like"/>
    <property type="match status" value="1"/>
</dbReference>
<feature type="domain" description="HPr" evidence="5">
    <location>
        <begin position="1"/>
        <end position="88"/>
    </location>
</feature>
<dbReference type="PANTHER" id="PTHR33705">
    <property type="entry name" value="PHOSPHOCARRIER PROTEIN HPR"/>
    <property type="match status" value="1"/>
</dbReference>
<dbReference type="NCBIfam" id="TIGR01003">
    <property type="entry name" value="PTS_HPr_family"/>
    <property type="match status" value="1"/>
</dbReference>
<dbReference type="EMBL" id="AWGA01000014">
    <property type="protein sequence ID" value="TEA27905.1"/>
    <property type="molecule type" value="Genomic_DNA"/>
</dbReference>
<reference evidence="6 7" key="1">
    <citation type="journal article" date="2014" name="Appl. Environ. Microbiol.">
        <title>Genomic features of a bumble bee symbiont reflect its host environment.</title>
        <authorList>
            <person name="Martinson V.G."/>
            <person name="Magoc T."/>
            <person name="Koch H."/>
            <person name="Salzberg S.L."/>
            <person name="Moran N.A."/>
        </authorList>
    </citation>
    <scope>NUCLEOTIDE SEQUENCE [LARGE SCALE GENOMIC DNA]</scope>
    <source>
        <strain evidence="6 7">Bimp</strain>
    </source>
</reference>
<sequence>MIKETVIVKNKTGIHARPAGVIVKTAGKYQSNIELVYEGKTLKAKGIMGLLSAGIKGGSQVDIICDGPDENDAMNELKALFNSGFGEEE</sequence>
<proteinExistence type="inferred from homology"/>
<dbReference type="InterPro" id="IPR050399">
    <property type="entry name" value="HPr"/>
</dbReference>
<comment type="caution">
    <text evidence="6">The sequence shown here is derived from an EMBL/GenBank/DDBJ whole genome shotgun (WGS) entry which is preliminary data.</text>
</comment>
<dbReference type="PROSITE" id="PS51350">
    <property type="entry name" value="PTS_HPR_DOM"/>
    <property type="match status" value="1"/>
</dbReference>
<dbReference type="Gene3D" id="3.30.1340.10">
    <property type="entry name" value="HPr-like"/>
    <property type="match status" value="1"/>
</dbReference>
<evidence type="ECO:0000259" key="5">
    <source>
        <dbReference type="PROSITE" id="PS51350"/>
    </source>
</evidence>
<evidence type="ECO:0000256" key="4">
    <source>
        <dbReference type="ARBA" id="ARBA00022683"/>
    </source>
</evidence>
<keyword evidence="4" id="KW-0598">Phosphotransferase system</keyword>
<evidence type="ECO:0000256" key="1">
    <source>
        <dbReference type="ARBA" id="ARBA00004496"/>
    </source>
</evidence>
<dbReference type="GO" id="GO:0009401">
    <property type="term" value="P:phosphoenolpyruvate-dependent sugar phosphotransferase system"/>
    <property type="evidence" value="ECO:0007669"/>
    <property type="project" value="UniProtKB-KW"/>
</dbReference>
<dbReference type="RefSeq" id="WP_024495446.1">
    <property type="nucleotide sequence ID" value="NZ_AWGA01000014.1"/>
</dbReference>
<dbReference type="Pfam" id="PF00381">
    <property type="entry name" value="PTS-HPr"/>
    <property type="match status" value="1"/>
</dbReference>
<evidence type="ECO:0000256" key="3">
    <source>
        <dbReference type="ARBA" id="ARBA00022490"/>
    </source>
</evidence>